<proteinExistence type="predicted"/>
<protein>
    <submittedName>
        <fullName evidence="8">RDD family protein</fullName>
    </submittedName>
</protein>
<keyword evidence="5 6" id="KW-0472">Membrane</keyword>
<feature type="domain" description="RDD" evidence="7">
    <location>
        <begin position="16"/>
        <end position="181"/>
    </location>
</feature>
<dbReference type="Pfam" id="PF06271">
    <property type="entry name" value="RDD"/>
    <property type="match status" value="1"/>
</dbReference>
<evidence type="ECO:0000259" key="7">
    <source>
        <dbReference type="Pfam" id="PF06271"/>
    </source>
</evidence>
<sequence length="192" mass="21963">MIKRQHLLQLKKSNSPFFKRLIAYFIDWYLVSFLTIIPINFIYGLTYNQINFESTITTLPILQSFIAFLIGLLFSIIYLIYFPYKNNGQTLGKKILKLKIIKSDNNKLDLKTLFIRNGVGLILIEGTFYTCSIYFWELINLISSSSISSAALSILGIISFSSLAVSLITNDHKMIHDFIAKTNVISTQSKIK</sequence>
<feature type="transmembrane region" description="Helical" evidence="6">
    <location>
        <begin position="21"/>
        <end position="45"/>
    </location>
</feature>
<feature type="transmembrane region" description="Helical" evidence="6">
    <location>
        <begin position="147"/>
        <end position="168"/>
    </location>
</feature>
<evidence type="ECO:0000256" key="2">
    <source>
        <dbReference type="ARBA" id="ARBA00022475"/>
    </source>
</evidence>
<accession>A0A6N3CLZ5</accession>
<gene>
    <name evidence="8" type="ORF">CPLFYP93_01507</name>
</gene>
<dbReference type="PANTHER" id="PTHR36115">
    <property type="entry name" value="PROLINE-RICH ANTIGEN HOMOLOG-RELATED"/>
    <property type="match status" value="1"/>
</dbReference>
<dbReference type="GO" id="GO:0005886">
    <property type="term" value="C:plasma membrane"/>
    <property type="evidence" value="ECO:0007669"/>
    <property type="project" value="UniProtKB-SubCell"/>
</dbReference>
<keyword evidence="2" id="KW-1003">Cell membrane</keyword>
<evidence type="ECO:0000256" key="4">
    <source>
        <dbReference type="ARBA" id="ARBA00022989"/>
    </source>
</evidence>
<keyword evidence="3 6" id="KW-0812">Transmembrane</keyword>
<keyword evidence="4 6" id="KW-1133">Transmembrane helix</keyword>
<reference evidence="8" key="1">
    <citation type="submission" date="2019-11" db="EMBL/GenBank/DDBJ databases">
        <authorList>
            <person name="Feng L."/>
        </authorList>
    </citation>
    <scope>NUCLEOTIDE SEQUENCE</scope>
    <source>
        <strain evidence="8">CParaputrificumLFYP93</strain>
    </source>
</reference>
<organism evidence="8">
    <name type="scientific">Clostridium paraputrificum</name>
    <dbReference type="NCBI Taxonomy" id="29363"/>
    <lineage>
        <taxon>Bacteria</taxon>
        <taxon>Bacillati</taxon>
        <taxon>Bacillota</taxon>
        <taxon>Clostridia</taxon>
        <taxon>Eubacteriales</taxon>
        <taxon>Clostridiaceae</taxon>
        <taxon>Clostridium</taxon>
    </lineage>
</organism>
<dbReference type="InterPro" id="IPR051791">
    <property type="entry name" value="Pra-immunoreactive"/>
</dbReference>
<dbReference type="EMBL" id="CACRTV010000041">
    <property type="protein sequence ID" value="VYU14857.1"/>
    <property type="molecule type" value="Genomic_DNA"/>
</dbReference>
<evidence type="ECO:0000256" key="1">
    <source>
        <dbReference type="ARBA" id="ARBA00004651"/>
    </source>
</evidence>
<dbReference type="AlphaFoldDB" id="A0A6N3CLZ5"/>
<evidence type="ECO:0000256" key="3">
    <source>
        <dbReference type="ARBA" id="ARBA00022692"/>
    </source>
</evidence>
<dbReference type="PANTHER" id="PTHR36115:SF4">
    <property type="entry name" value="MEMBRANE PROTEIN"/>
    <property type="match status" value="1"/>
</dbReference>
<evidence type="ECO:0000256" key="6">
    <source>
        <dbReference type="SAM" id="Phobius"/>
    </source>
</evidence>
<dbReference type="RefSeq" id="WP_156560869.1">
    <property type="nucleotide sequence ID" value="NZ_CACRTV010000041.1"/>
</dbReference>
<feature type="transmembrane region" description="Helical" evidence="6">
    <location>
        <begin position="113"/>
        <end position="135"/>
    </location>
</feature>
<comment type="subcellular location">
    <subcellularLocation>
        <location evidence="1">Cell membrane</location>
        <topology evidence="1">Multi-pass membrane protein</topology>
    </subcellularLocation>
</comment>
<feature type="transmembrane region" description="Helical" evidence="6">
    <location>
        <begin position="65"/>
        <end position="84"/>
    </location>
</feature>
<dbReference type="InterPro" id="IPR010432">
    <property type="entry name" value="RDD"/>
</dbReference>
<evidence type="ECO:0000313" key="8">
    <source>
        <dbReference type="EMBL" id="VYU14857.1"/>
    </source>
</evidence>
<name>A0A6N3CLZ5_9CLOT</name>
<evidence type="ECO:0000256" key="5">
    <source>
        <dbReference type="ARBA" id="ARBA00023136"/>
    </source>
</evidence>